<dbReference type="Proteomes" id="UP001200642">
    <property type="component" value="Unassembled WGS sequence"/>
</dbReference>
<dbReference type="Gene3D" id="3.90.79.10">
    <property type="entry name" value="Nucleoside Triphosphate Pyrophosphohydrolase"/>
    <property type="match status" value="1"/>
</dbReference>
<dbReference type="RefSeq" id="WP_317903630.1">
    <property type="nucleotide sequence ID" value="NZ_JAIRBC010000033.1"/>
</dbReference>
<evidence type="ECO:0000313" key="4">
    <source>
        <dbReference type="Proteomes" id="UP001200642"/>
    </source>
</evidence>
<keyword evidence="4" id="KW-1185">Reference proteome</keyword>
<feature type="domain" description="Nudix hydrolase" evidence="2">
    <location>
        <begin position="29"/>
        <end position="176"/>
    </location>
</feature>
<name>A0AAE3EWQ3_9FLAO</name>
<evidence type="ECO:0000256" key="1">
    <source>
        <dbReference type="ARBA" id="ARBA00022801"/>
    </source>
</evidence>
<dbReference type="CDD" id="cd04692">
    <property type="entry name" value="NUDIX_Hydrolase"/>
    <property type="match status" value="1"/>
</dbReference>
<proteinExistence type="predicted"/>
<dbReference type="PROSITE" id="PS00893">
    <property type="entry name" value="NUDIX_BOX"/>
    <property type="match status" value="1"/>
</dbReference>
<dbReference type="GO" id="GO:0016787">
    <property type="term" value="F:hydrolase activity"/>
    <property type="evidence" value="ECO:0007669"/>
    <property type="project" value="UniProtKB-KW"/>
</dbReference>
<dbReference type="SUPFAM" id="SSF55811">
    <property type="entry name" value="Nudix"/>
    <property type="match status" value="1"/>
</dbReference>
<dbReference type="InterPro" id="IPR015797">
    <property type="entry name" value="NUDIX_hydrolase-like_dom_sf"/>
</dbReference>
<dbReference type="EMBL" id="JAIRBC010000033">
    <property type="protein sequence ID" value="MCG2462492.1"/>
    <property type="molecule type" value="Genomic_DNA"/>
</dbReference>
<dbReference type="PANTHER" id="PTHR10885">
    <property type="entry name" value="ISOPENTENYL-DIPHOSPHATE DELTA-ISOMERASE"/>
    <property type="match status" value="1"/>
</dbReference>
<evidence type="ECO:0000313" key="3">
    <source>
        <dbReference type="EMBL" id="MCG2462492.1"/>
    </source>
</evidence>
<dbReference type="InterPro" id="IPR020084">
    <property type="entry name" value="NUDIX_hydrolase_CS"/>
</dbReference>
<reference evidence="3" key="1">
    <citation type="submission" date="2023-02" db="EMBL/GenBank/DDBJ databases">
        <title>Genome of Flavobacteriaceae gen. nov. sp. strain F89.</title>
        <authorList>
            <person name="Wang Y."/>
        </authorList>
    </citation>
    <scope>NUCLEOTIDE SEQUENCE</scope>
    <source>
        <strain evidence="3">F89</strain>
    </source>
</reference>
<dbReference type="PANTHER" id="PTHR10885:SF0">
    <property type="entry name" value="ISOPENTENYL-DIPHOSPHATE DELTA-ISOMERASE"/>
    <property type="match status" value="1"/>
</dbReference>
<dbReference type="Pfam" id="PF00293">
    <property type="entry name" value="NUDIX"/>
    <property type="match status" value="1"/>
</dbReference>
<dbReference type="AlphaFoldDB" id="A0AAE3EWQ3"/>
<gene>
    <name evidence="3" type="ORF">K8352_17150</name>
</gene>
<protein>
    <submittedName>
        <fullName evidence="3">NUDIX domain-containing protein</fullName>
    </submittedName>
</protein>
<organism evidence="3 4">
    <name type="scientific">Cerina litoralis</name>
    <dbReference type="NCBI Taxonomy" id="2874477"/>
    <lineage>
        <taxon>Bacteria</taxon>
        <taxon>Pseudomonadati</taxon>
        <taxon>Bacteroidota</taxon>
        <taxon>Flavobacteriia</taxon>
        <taxon>Flavobacteriales</taxon>
        <taxon>Flavobacteriaceae</taxon>
        <taxon>Cerina</taxon>
    </lineage>
</organism>
<keyword evidence="1" id="KW-0378">Hydrolase</keyword>
<accession>A0AAE3EWQ3</accession>
<sequence length="182" mass="20712">MDELVDILDNEGEFTGKTALKSEAHKNGWFHPTVHIWAYTKNGRILIQKRGADKETHPLLWDVSVAGHVGAGEKIMGAAIREVQEEIGLAITENDLEKIGVFKSIHNQGKELTDREFNHTYITELKIPLEKLQKQESEVEALALIPLFQFAEETWGMANSIKYVPHGMEYYKSVIKKIKEKL</sequence>
<comment type="caution">
    <text evidence="3">The sequence shown here is derived from an EMBL/GenBank/DDBJ whole genome shotgun (WGS) entry which is preliminary data.</text>
</comment>
<dbReference type="InterPro" id="IPR000086">
    <property type="entry name" value="NUDIX_hydrolase_dom"/>
</dbReference>
<dbReference type="PROSITE" id="PS51462">
    <property type="entry name" value="NUDIX"/>
    <property type="match status" value="1"/>
</dbReference>
<evidence type="ECO:0000259" key="2">
    <source>
        <dbReference type="PROSITE" id="PS51462"/>
    </source>
</evidence>